<evidence type="ECO:0000313" key="1">
    <source>
        <dbReference type="EMBL" id="ESK89054.1"/>
    </source>
</evidence>
<dbReference type="AlphaFoldDB" id="V2YBI4"/>
<comment type="caution">
    <text evidence="1">The sequence shown here is derived from an EMBL/GenBank/DDBJ whole genome shotgun (WGS) entry which is preliminary data.</text>
</comment>
<protein>
    <submittedName>
        <fullName evidence="1">Uncharacterized protein</fullName>
    </submittedName>
</protein>
<organism evidence="1 2">
    <name type="scientific">Moniliophthora roreri (strain MCA 2997)</name>
    <name type="common">Cocoa frosty pod rot fungus</name>
    <name type="synonym">Crinipellis roreri</name>
    <dbReference type="NCBI Taxonomy" id="1381753"/>
    <lineage>
        <taxon>Eukaryota</taxon>
        <taxon>Fungi</taxon>
        <taxon>Dikarya</taxon>
        <taxon>Basidiomycota</taxon>
        <taxon>Agaricomycotina</taxon>
        <taxon>Agaricomycetes</taxon>
        <taxon>Agaricomycetidae</taxon>
        <taxon>Agaricales</taxon>
        <taxon>Marasmiineae</taxon>
        <taxon>Marasmiaceae</taxon>
        <taxon>Moniliophthora</taxon>
    </lineage>
</organism>
<reference evidence="1 2" key="1">
    <citation type="journal article" date="2014" name="BMC Genomics">
        <title>Genome and secretome analysis of the hemibiotrophic fungal pathogen, Moniliophthora roreri, which causes frosty pod rot disease of cacao: mechanisms of the biotrophic and necrotrophic phases.</title>
        <authorList>
            <person name="Meinhardt L.W."/>
            <person name="Costa G.G.L."/>
            <person name="Thomazella D.P.T."/>
            <person name="Teixeira P.J.P.L."/>
            <person name="Carazzolle M.F."/>
            <person name="Schuster S.C."/>
            <person name="Carlson J.E."/>
            <person name="Guiltinan M.J."/>
            <person name="Mieczkowski P."/>
            <person name="Farmer A."/>
            <person name="Ramaraj T."/>
            <person name="Crozier J."/>
            <person name="Davis R.E."/>
            <person name="Shao J."/>
            <person name="Melnick R.L."/>
            <person name="Pereira G.A.G."/>
            <person name="Bailey B.A."/>
        </authorList>
    </citation>
    <scope>NUCLEOTIDE SEQUENCE [LARGE SCALE GENOMIC DNA]</scope>
    <source>
        <strain evidence="1 2">MCA 2997</strain>
    </source>
</reference>
<dbReference type="KEGG" id="mrr:Moror_5329"/>
<accession>V2YBI4</accession>
<keyword evidence="2" id="KW-1185">Reference proteome</keyword>
<dbReference type="Proteomes" id="UP000017559">
    <property type="component" value="Unassembled WGS sequence"/>
</dbReference>
<name>V2YBI4_MONRO</name>
<dbReference type="EMBL" id="AWSO01000593">
    <property type="protein sequence ID" value="ESK89054.1"/>
    <property type="molecule type" value="Genomic_DNA"/>
</dbReference>
<dbReference type="HOGENOM" id="CLU_2638618_0_0_1"/>
<evidence type="ECO:0000313" key="2">
    <source>
        <dbReference type="Proteomes" id="UP000017559"/>
    </source>
</evidence>
<gene>
    <name evidence="1" type="ORF">Moror_5329</name>
</gene>
<proteinExistence type="predicted"/>
<sequence>MGILRWLSRATESVCKLAGIESSPTEIISGLAGTVAKSVPVLVPILSPLSTPSFDKSERRTIGGADAEIAQLKQSTE</sequence>